<keyword evidence="2" id="KW-0805">Transcription regulation</keyword>
<dbReference type="InterPro" id="IPR036093">
    <property type="entry name" value="NAC_dom_sf"/>
</dbReference>
<dbReference type="SUPFAM" id="SSF101941">
    <property type="entry name" value="NAC domain"/>
    <property type="match status" value="1"/>
</dbReference>
<evidence type="ECO:0000313" key="7">
    <source>
        <dbReference type="EMBL" id="GMI75954.1"/>
    </source>
</evidence>
<dbReference type="PANTHER" id="PTHR31989">
    <property type="entry name" value="NAC DOMAIN-CONTAINING PROTEIN 82-RELATED"/>
    <property type="match status" value="1"/>
</dbReference>
<reference evidence="7" key="1">
    <citation type="submission" date="2023-05" db="EMBL/GenBank/DDBJ databases">
        <title>Genome and transcriptome analyses reveal genes involved in the formation of fine ridges on petal epidermal cells in Hibiscus trionum.</title>
        <authorList>
            <person name="Koshimizu S."/>
            <person name="Masuda S."/>
            <person name="Ishii T."/>
            <person name="Shirasu K."/>
            <person name="Hoshino A."/>
            <person name="Arita M."/>
        </authorList>
    </citation>
    <scope>NUCLEOTIDE SEQUENCE</scope>
    <source>
        <strain evidence="7">Hamamatsu line</strain>
    </source>
</reference>
<protein>
    <recommendedName>
        <fullName evidence="6">NAC domain-containing protein</fullName>
    </recommendedName>
</protein>
<evidence type="ECO:0000256" key="4">
    <source>
        <dbReference type="ARBA" id="ARBA00023163"/>
    </source>
</evidence>
<keyword evidence="3" id="KW-0238">DNA-binding</keyword>
<dbReference type="AlphaFoldDB" id="A0A9W7HEF9"/>
<comment type="caution">
    <text evidence="7">The sequence shown here is derived from an EMBL/GenBank/DDBJ whole genome shotgun (WGS) entry which is preliminary data.</text>
</comment>
<keyword evidence="4" id="KW-0804">Transcription</keyword>
<evidence type="ECO:0000256" key="3">
    <source>
        <dbReference type="ARBA" id="ARBA00023125"/>
    </source>
</evidence>
<dbReference type="InterPro" id="IPR003441">
    <property type="entry name" value="NAC-dom"/>
</dbReference>
<dbReference type="EMBL" id="BSYR01000012">
    <property type="protein sequence ID" value="GMI75954.1"/>
    <property type="molecule type" value="Genomic_DNA"/>
</dbReference>
<organism evidence="7 8">
    <name type="scientific">Hibiscus trionum</name>
    <name type="common">Flower of an hour</name>
    <dbReference type="NCBI Taxonomy" id="183268"/>
    <lineage>
        <taxon>Eukaryota</taxon>
        <taxon>Viridiplantae</taxon>
        <taxon>Streptophyta</taxon>
        <taxon>Embryophyta</taxon>
        <taxon>Tracheophyta</taxon>
        <taxon>Spermatophyta</taxon>
        <taxon>Magnoliopsida</taxon>
        <taxon>eudicotyledons</taxon>
        <taxon>Gunneridae</taxon>
        <taxon>Pentapetalae</taxon>
        <taxon>rosids</taxon>
        <taxon>malvids</taxon>
        <taxon>Malvales</taxon>
        <taxon>Malvaceae</taxon>
        <taxon>Malvoideae</taxon>
        <taxon>Hibiscus</taxon>
    </lineage>
</organism>
<comment type="subcellular location">
    <subcellularLocation>
        <location evidence="1">Nucleus</location>
    </subcellularLocation>
</comment>
<dbReference type="Gene3D" id="2.170.150.80">
    <property type="entry name" value="NAC domain"/>
    <property type="match status" value="1"/>
</dbReference>
<sequence length="472" mass="54059">MSINGNSDIVGYRFHPTEKELVDHYLWNKILDRDSLVQAIKEVDSLFNKDPWELPGCSKIKSADQVWYFFSRRGDDKRVKRTTDTGFWKVTGKTRNVKGKKGCAEKKSLVFYEGRFSNAKWTPWVIHEYTFTSTVLDNKERIFLCKLKKKDDEKANTSPSESCQPSRVADEEIPDISTMFNPDEMLASLEEPDGMHELHESDNLFSLAKQPDGRHELHESDNLFSLAKQLLMHEHQLPCEEFTHLSGSYDELPHLSNPEEQNDDFWIRYLTDEAELYPDERSSGQVLGNEGCNLPLVDTGMTCPGESSRKRTRSKDGVLCRAIVNEECPPMVLTDSMMLDEHAGSKKLQASAMVNVPNVTLSAVKHDPHGRERMVSVCKDSWEMDAPAVESVVDLQCTVRATRIDNPQYQKERCQKLIEQNDEPKRIAKRRKFCGKLLSQDEAIDLKKHATAVNLPLKENPIMESNVNRFMM</sequence>
<dbReference type="GO" id="GO:0005634">
    <property type="term" value="C:nucleus"/>
    <property type="evidence" value="ECO:0007669"/>
    <property type="project" value="UniProtKB-SubCell"/>
</dbReference>
<evidence type="ECO:0000256" key="2">
    <source>
        <dbReference type="ARBA" id="ARBA00023015"/>
    </source>
</evidence>
<evidence type="ECO:0000313" key="8">
    <source>
        <dbReference type="Proteomes" id="UP001165190"/>
    </source>
</evidence>
<dbReference type="OrthoDB" id="966019at2759"/>
<keyword evidence="5" id="KW-0539">Nucleus</keyword>
<accession>A0A9W7HEF9</accession>
<dbReference type="Pfam" id="PF02365">
    <property type="entry name" value="NAM"/>
    <property type="match status" value="1"/>
</dbReference>
<proteinExistence type="predicted"/>
<evidence type="ECO:0000259" key="6">
    <source>
        <dbReference type="PROSITE" id="PS51005"/>
    </source>
</evidence>
<keyword evidence="8" id="KW-1185">Reference proteome</keyword>
<dbReference type="PROSITE" id="PS51005">
    <property type="entry name" value="NAC"/>
    <property type="match status" value="1"/>
</dbReference>
<evidence type="ECO:0000256" key="5">
    <source>
        <dbReference type="ARBA" id="ARBA00023242"/>
    </source>
</evidence>
<dbReference type="Proteomes" id="UP001165190">
    <property type="component" value="Unassembled WGS sequence"/>
</dbReference>
<evidence type="ECO:0000256" key="1">
    <source>
        <dbReference type="ARBA" id="ARBA00004123"/>
    </source>
</evidence>
<name>A0A9W7HEF9_HIBTR</name>
<feature type="domain" description="NAC" evidence="6">
    <location>
        <begin position="8"/>
        <end position="150"/>
    </location>
</feature>
<gene>
    <name evidence="7" type="ORF">HRI_001264700</name>
</gene>
<dbReference type="GO" id="GO:0006355">
    <property type="term" value="P:regulation of DNA-templated transcription"/>
    <property type="evidence" value="ECO:0007669"/>
    <property type="project" value="InterPro"/>
</dbReference>
<dbReference type="GO" id="GO:0003677">
    <property type="term" value="F:DNA binding"/>
    <property type="evidence" value="ECO:0007669"/>
    <property type="project" value="UniProtKB-KW"/>
</dbReference>